<gene>
    <name evidence="4" type="ORF">CLODIP_2_CD03061</name>
</gene>
<feature type="repeat" description="ANK" evidence="3">
    <location>
        <begin position="406"/>
        <end position="438"/>
    </location>
</feature>
<dbReference type="AlphaFoldDB" id="A0A8S1DXA1"/>
<dbReference type="InterPro" id="IPR051165">
    <property type="entry name" value="Multifunctional_ANK_Repeat"/>
</dbReference>
<dbReference type="SMART" id="SM00248">
    <property type="entry name" value="ANK"/>
    <property type="match status" value="15"/>
</dbReference>
<reference evidence="4 5" key="1">
    <citation type="submission" date="2020-04" db="EMBL/GenBank/DDBJ databases">
        <authorList>
            <person name="Alioto T."/>
            <person name="Alioto T."/>
            <person name="Gomez Garrido J."/>
        </authorList>
    </citation>
    <scope>NUCLEOTIDE SEQUENCE [LARGE SCALE GENOMIC DNA]</scope>
</reference>
<feature type="repeat" description="ANK" evidence="3">
    <location>
        <begin position="676"/>
        <end position="708"/>
    </location>
</feature>
<feature type="repeat" description="ANK" evidence="3">
    <location>
        <begin position="541"/>
        <end position="573"/>
    </location>
</feature>
<protein>
    <submittedName>
        <fullName evidence="4">Uncharacterized protein</fullName>
    </submittedName>
</protein>
<dbReference type="PROSITE" id="PS50297">
    <property type="entry name" value="ANK_REP_REGION"/>
    <property type="match status" value="3"/>
</dbReference>
<keyword evidence="1" id="KW-0677">Repeat</keyword>
<dbReference type="PANTHER" id="PTHR24123">
    <property type="entry name" value="ANKYRIN REPEAT-CONTAINING"/>
    <property type="match status" value="1"/>
</dbReference>
<accession>A0A8S1DXA1</accession>
<keyword evidence="2 3" id="KW-0040">ANK repeat</keyword>
<organism evidence="4 5">
    <name type="scientific">Cloeon dipterum</name>
    <dbReference type="NCBI Taxonomy" id="197152"/>
    <lineage>
        <taxon>Eukaryota</taxon>
        <taxon>Metazoa</taxon>
        <taxon>Ecdysozoa</taxon>
        <taxon>Arthropoda</taxon>
        <taxon>Hexapoda</taxon>
        <taxon>Insecta</taxon>
        <taxon>Pterygota</taxon>
        <taxon>Palaeoptera</taxon>
        <taxon>Ephemeroptera</taxon>
        <taxon>Pisciforma</taxon>
        <taxon>Baetidae</taxon>
        <taxon>Cloeon</taxon>
    </lineage>
</organism>
<dbReference type="PANTHER" id="PTHR24123:SF33">
    <property type="entry name" value="PROTEIN HOS4"/>
    <property type="match status" value="1"/>
</dbReference>
<evidence type="ECO:0000256" key="2">
    <source>
        <dbReference type="ARBA" id="ARBA00023043"/>
    </source>
</evidence>
<dbReference type="OrthoDB" id="6430205at2759"/>
<dbReference type="Gene3D" id="1.25.40.20">
    <property type="entry name" value="Ankyrin repeat-containing domain"/>
    <property type="match status" value="5"/>
</dbReference>
<evidence type="ECO:0000313" key="5">
    <source>
        <dbReference type="Proteomes" id="UP000494165"/>
    </source>
</evidence>
<evidence type="ECO:0000313" key="4">
    <source>
        <dbReference type="EMBL" id="CAB3386581.1"/>
    </source>
</evidence>
<dbReference type="InterPro" id="IPR036770">
    <property type="entry name" value="Ankyrin_rpt-contain_sf"/>
</dbReference>
<name>A0A8S1DXA1_9INSE</name>
<dbReference type="EMBL" id="CADEPI010000494">
    <property type="protein sequence ID" value="CAB3386581.1"/>
    <property type="molecule type" value="Genomic_DNA"/>
</dbReference>
<evidence type="ECO:0000256" key="1">
    <source>
        <dbReference type="ARBA" id="ARBA00022737"/>
    </source>
</evidence>
<proteinExistence type="predicted"/>
<dbReference type="Proteomes" id="UP000494165">
    <property type="component" value="Unassembled WGS sequence"/>
</dbReference>
<comment type="caution">
    <text evidence="4">The sequence shown here is derived from an EMBL/GenBank/DDBJ whole genome shotgun (WGS) entry which is preliminary data.</text>
</comment>
<sequence>MSVLHHAVLNSRHGKELVPFFASLNVDVNGEMEKGETPLHGALFAENLDVARTLLRLGAKLNKSKNNILIFCVMANKLKSAQFVHRRSNSLVKNYVDSKGQTALHVASACADEKMCTWLVRVGVGAESPESTVLHRVGYNTNHGSKLNPFFINSRDEKNISFFPNFQGIQLPFPHSVEFKILRRKMTSSFMSVQETSRFFEKTTTGLTPLMLAARDSDLKSCLALLEKSGGRADATTEHGVSLLHIAATNKHDGMEIIRYFKFEAGLDLKKKDADGEEPIHYAVRLAGFELAKELLMLRNNVSNLLHYFVTKNNLKFSQIVHQHDGKLVKEFDSKGRKALHIAAELAGPEIVKWLVCEAGVKVRALSKDKSTALHFAAKNRRNSYAREMVAFFLSKNLKKHAKNAFGETPMHAALSVENVYVARDLLKAGVRLQKCDRNILMYCVKINKIKSANFIFNMNSHLFKEVDSAGCNLLHVAAEFSNKEMCEWIVRKDEINPKNLCASELKSSIFHHVAKNKAHGVELVSYFAGLKIVLNKRDRSGESPLHYALRSENLKVADEMICNGADLNVKLDGLNLLQFCILKNLLYSAIFVHSKDPSQMQVLTKEGENALHLAAANADLNICQWLCNVHHYVLSLSEVMQNSVLHFVAYNEKHGLSLVNFFVFKGVDVNGRNKNMETPLHAALCEENIKVAEGLVKFGADLTVKINNDNLLHFCIRRKKLASAKFVVGQRPELVNEKCSGGETALQLAKEHDNLELCMLLTGI</sequence>
<dbReference type="PROSITE" id="PS50088">
    <property type="entry name" value="ANK_REPEAT"/>
    <property type="match status" value="5"/>
</dbReference>
<dbReference type="InterPro" id="IPR002110">
    <property type="entry name" value="Ankyrin_rpt"/>
</dbReference>
<feature type="repeat" description="ANK" evidence="3">
    <location>
        <begin position="205"/>
        <end position="238"/>
    </location>
</feature>
<dbReference type="SUPFAM" id="SSF48403">
    <property type="entry name" value="Ankyrin repeat"/>
    <property type="match status" value="4"/>
</dbReference>
<evidence type="ECO:0000256" key="3">
    <source>
        <dbReference type="PROSITE-ProRule" id="PRU00023"/>
    </source>
</evidence>
<feature type="repeat" description="ANK" evidence="3">
    <location>
        <begin position="34"/>
        <end position="66"/>
    </location>
</feature>
<keyword evidence="5" id="KW-1185">Reference proteome</keyword>
<dbReference type="Pfam" id="PF00023">
    <property type="entry name" value="Ank"/>
    <property type="match status" value="1"/>
</dbReference>
<dbReference type="Pfam" id="PF12796">
    <property type="entry name" value="Ank_2"/>
    <property type="match status" value="4"/>
</dbReference>